<dbReference type="STRING" id="1777141.AWB80_06008"/>
<dbReference type="PANTHER" id="PTHR30419">
    <property type="entry name" value="HTH-TYPE TRANSCRIPTIONAL REGULATOR YBHD"/>
    <property type="match status" value="1"/>
</dbReference>
<dbReference type="Gene3D" id="3.40.190.290">
    <property type="match status" value="1"/>
</dbReference>
<keyword evidence="4" id="KW-0804">Transcription</keyword>
<dbReference type="Proteomes" id="UP000054911">
    <property type="component" value="Unassembled WGS sequence"/>
</dbReference>
<evidence type="ECO:0000256" key="4">
    <source>
        <dbReference type="ARBA" id="ARBA00023163"/>
    </source>
</evidence>
<proteinExistence type="inferred from homology"/>
<dbReference type="GO" id="GO:0003677">
    <property type="term" value="F:DNA binding"/>
    <property type="evidence" value="ECO:0007669"/>
    <property type="project" value="UniProtKB-KW"/>
</dbReference>
<evidence type="ECO:0000256" key="2">
    <source>
        <dbReference type="ARBA" id="ARBA00023015"/>
    </source>
</evidence>
<dbReference type="SUPFAM" id="SSF46785">
    <property type="entry name" value="Winged helix' DNA-binding domain"/>
    <property type="match status" value="1"/>
</dbReference>
<comment type="caution">
    <text evidence="6">The sequence shown here is derived from an EMBL/GenBank/DDBJ whole genome shotgun (WGS) entry which is preliminary data.</text>
</comment>
<dbReference type="Pfam" id="PF03466">
    <property type="entry name" value="LysR_substrate"/>
    <property type="match status" value="1"/>
</dbReference>
<dbReference type="SUPFAM" id="SSF53850">
    <property type="entry name" value="Periplasmic binding protein-like II"/>
    <property type="match status" value="1"/>
</dbReference>
<dbReference type="InterPro" id="IPR036390">
    <property type="entry name" value="WH_DNA-bd_sf"/>
</dbReference>
<dbReference type="GO" id="GO:0005829">
    <property type="term" value="C:cytosol"/>
    <property type="evidence" value="ECO:0007669"/>
    <property type="project" value="TreeGrafter"/>
</dbReference>
<dbReference type="InterPro" id="IPR005119">
    <property type="entry name" value="LysR_subst-bd"/>
</dbReference>
<protein>
    <submittedName>
        <fullName evidence="6">LysR family transcriptional regulator</fullName>
    </submittedName>
</protein>
<gene>
    <name evidence="6" type="ORF">AWB80_06008</name>
</gene>
<dbReference type="InterPro" id="IPR050950">
    <property type="entry name" value="HTH-type_LysR_regulators"/>
</dbReference>
<reference evidence="6" key="1">
    <citation type="submission" date="2016-01" db="EMBL/GenBank/DDBJ databases">
        <authorList>
            <person name="Peeters C."/>
        </authorList>
    </citation>
    <scope>NUCLEOTIDE SEQUENCE [LARGE SCALE GENOMIC DNA]</scope>
    <source>
        <strain evidence="6">LMG 29323</strain>
    </source>
</reference>
<dbReference type="AlphaFoldDB" id="A0A158CYC9"/>
<dbReference type="OrthoDB" id="63123at2"/>
<organism evidence="6 7">
    <name type="scientific">Caballeronia pedi</name>
    <dbReference type="NCBI Taxonomy" id="1777141"/>
    <lineage>
        <taxon>Bacteria</taxon>
        <taxon>Pseudomonadati</taxon>
        <taxon>Pseudomonadota</taxon>
        <taxon>Betaproteobacteria</taxon>
        <taxon>Burkholderiales</taxon>
        <taxon>Burkholderiaceae</taxon>
        <taxon>Caballeronia</taxon>
    </lineage>
</organism>
<evidence type="ECO:0000256" key="1">
    <source>
        <dbReference type="ARBA" id="ARBA00009437"/>
    </source>
</evidence>
<evidence type="ECO:0000313" key="6">
    <source>
        <dbReference type="EMBL" id="SAK87100.1"/>
    </source>
</evidence>
<dbReference type="GO" id="GO:0003700">
    <property type="term" value="F:DNA-binding transcription factor activity"/>
    <property type="evidence" value="ECO:0007669"/>
    <property type="project" value="InterPro"/>
</dbReference>
<feature type="domain" description="HTH lysR-type" evidence="5">
    <location>
        <begin position="18"/>
        <end position="70"/>
    </location>
</feature>
<evidence type="ECO:0000313" key="7">
    <source>
        <dbReference type="Proteomes" id="UP000054911"/>
    </source>
</evidence>
<dbReference type="InterPro" id="IPR000847">
    <property type="entry name" value="LysR_HTH_N"/>
</dbReference>
<dbReference type="Gene3D" id="1.10.10.10">
    <property type="entry name" value="Winged helix-like DNA-binding domain superfamily/Winged helix DNA-binding domain"/>
    <property type="match status" value="1"/>
</dbReference>
<evidence type="ECO:0000259" key="5">
    <source>
        <dbReference type="PROSITE" id="PS50931"/>
    </source>
</evidence>
<dbReference type="EMBL" id="FCOE02000028">
    <property type="protein sequence ID" value="SAK87100.1"/>
    <property type="molecule type" value="Genomic_DNA"/>
</dbReference>
<dbReference type="RefSeq" id="WP_061178355.1">
    <property type="nucleotide sequence ID" value="NZ_FCOE02000028.1"/>
</dbReference>
<sequence length="309" mass="33445">MSTFNRLHLIRQVDLLTLKLFLSAVEEQQIGLAAIRENVAASTATKRIQDLEDVAGIKLLERGPKGVVPSPAGEVLVRYIRRIFDNLDGMRAEIATFTDGMRGELTIASARSIIVPFLAREVGDFQREYPLVDLVISELENAEVVQAVARGEADVGVFAAAHKLDLGGVDVTPYREDRLIAVVPQGHPLAGRASVTIEDLLEENLIVVGAMLGAIQAAAGRLGRAFQPRYGVRSAGVAVSLVQAGLGVTVQPECLVSHELFNRVAVLDLTEPWAVRRVQIATARGRELNPIARALIEQLLDQPGDTRAE</sequence>
<dbReference type="PANTHER" id="PTHR30419:SF2">
    <property type="entry name" value="LYSR FAMILY TRANSCRIPTIONAL REGULATOR"/>
    <property type="match status" value="1"/>
</dbReference>
<dbReference type="InterPro" id="IPR036388">
    <property type="entry name" value="WH-like_DNA-bd_sf"/>
</dbReference>
<keyword evidence="7" id="KW-1185">Reference proteome</keyword>
<dbReference type="Pfam" id="PF00126">
    <property type="entry name" value="HTH_1"/>
    <property type="match status" value="1"/>
</dbReference>
<keyword evidence="3" id="KW-0238">DNA-binding</keyword>
<accession>A0A158CYC9</accession>
<keyword evidence="2" id="KW-0805">Transcription regulation</keyword>
<name>A0A158CYC9_9BURK</name>
<comment type="similarity">
    <text evidence="1">Belongs to the LysR transcriptional regulatory family.</text>
</comment>
<dbReference type="PROSITE" id="PS50931">
    <property type="entry name" value="HTH_LYSR"/>
    <property type="match status" value="1"/>
</dbReference>
<evidence type="ECO:0000256" key="3">
    <source>
        <dbReference type="ARBA" id="ARBA00023125"/>
    </source>
</evidence>